<dbReference type="Pfam" id="PF01447">
    <property type="entry name" value="Peptidase_M4"/>
    <property type="match status" value="1"/>
</dbReference>
<dbReference type="PRINTS" id="PR00730">
    <property type="entry name" value="THERMOLYSIN"/>
</dbReference>
<dbReference type="InterPro" id="IPR023612">
    <property type="entry name" value="Peptidase_M4"/>
</dbReference>
<dbReference type="SUPFAM" id="SSF55486">
    <property type="entry name" value="Metalloproteases ('zincins'), catalytic domain"/>
    <property type="match status" value="1"/>
</dbReference>
<feature type="chain" id="PRO_5047073953" description="Zn-dependent metalloprotease" evidence="8">
    <location>
        <begin position="35"/>
        <end position="940"/>
    </location>
</feature>
<feature type="domain" description="Peptidase M4" evidence="9">
    <location>
        <begin position="326"/>
        <end position="378"/>
    </location>
</feature>
<name>A0ABX7PLJ6_9ACTN</name>
<keyword evidence="3" id="KW-0479">Metal-binding</keyword>
<accession>A0ABX7PLJ6</accession>
<keyword evidence="5" id="KW-0378">Hydrolase</keyword>
<evidence type="ECO:0000259" key="11">
    <source>
        <dbReference type="Pfam" id="PF07504"/>
    </source>
</evidence>
<evidence type="ECO:0000313" key="13">
    <source>
        <dbReference type="Proteomes" id="UP000662818"/>
    </source>
</evidence>
<evidence type="ECO:0000259" key="10">
    <source>
        <dbReference type="Pfam" id="PF02868"/>
    </source>
</evidence>
<keyword evidence="13" id="KW-1185">Reference proteome</keyword>
<keyword evidence="2" id="KW-0645">Protease</keyword>
<sequence>MERCARPVASRGGKPVRRVLALACAAFVSSAVLGAVPAPLAVAGPDDGEAVLRADADGPLRIRREGGVATFVGTPAGTEIDNPAVGRGTSVSAAARAHLARYGDAIGADRAGTRLVEHGRSAAAAGTSVVRYQQEVDGLPVLGGDVVVTLDKEHDLASLDANLSDAASVGSATVTEDAARTTALGTVGRSRVKGATAEDLGRWVLDPATLPVPAITGARSAWRFEVRAGDGVRRMVLVDDRSGVVLLDVDLIQEADRVVCDQKSAKVADPAVCTSNYARTELSAESTVSDVELAFDNAGLVSDFYAQFGTPAMQDLTNLIGHDAGTGKKLAATVRVCITDIPCPYDNAYWNGQAMFYGANYPKADDIVGHEMTHGVIERIAGLIYFDQSGAINESLADIIGEIIDHRNTVAGDNDAAFLLGENVGAFRSASNPPLYAQPDRMTSTRWYSGEGDSGGVHTNSGVGNKAFYLISQGGTFNGQTITGIDAGDQGLAKSARLWTQVIETIPAFAEYDDLATVLEQSCADLQGTVLTAADCTAVHQAVLATEMTTRPTNEPVRDAARTCPGTTVKRVLLDPASETEQAAFTAPAGWTRTPDATVVPNAFSGDTAWFAEDGATNNESLVAHLPIRADDWIDLPAGQPAYLAFRHWHAFEYWADPEKEYYDGGTVELVRDGATTANLESRAWAAYAPKRPLAYNLLPSGRTAFAGTSKGWTGSRVDLSEFAGESVKPQFTMHYDPYWGAPGWYLDDIEVYTCDIPPGTPELVGTPALTAGTPRVGRKLTISGVAWSEAGTETTYEWRRGGVPISGAVNASYTPVYADLGKVLSVVVTGTANGLRSLAHTRTTSAVQRGVIAAPSKVVASGTPYVGRRLTALRGTWSPSGITFRYQWLRDGRAISGATASTYVVRRTDKGHRIAVRITGSRTGYTSVARTSASRSVTR</sequence>
<comment type="similarity">
    <text evidence="1">Belongs to the peptidase M4 family.</text>
</comment>
<dbReference type="InterPro" id="IPR050728">
    <property type="entry name" value="Zinc_Metalloprotease_M4"/>
</dbReference>
<evidence type="ECO:0008006" key="14">
    <source>
        <dbReference type="Google" id="ProtNLM"/>
    </source>
</evidence>
<dbReference type="EMBL" id="CP022295">
    <property type="protein sequence ID" value="QSR26683.1"/>
    <property type="molecule type" value="Genomic_DNA"/>
</dbReference>
<keyword evidence="6" id="KW-0862">Zinc</keyword>
<dbReference type="Gene3D" id="3.10.450.490">
    <property type="match status" value="1"/>
</dbReference>
<dbReference type="Pfam" id="PF07504">
    <property type="entry name" value="FTP"/>
    <property type="match status" value="1"/>
</dbReference>
<evidence type="ECO:0000256" key="1">
    <source>
        <dbReference type="ARBA" id="ARBA00009388"/>
    </source>
</evidence>
<protein>
    <recommendedName>
        <fullName evidence="14">Zn-dependent metalloprotease</fullName>
    </recommendedName>
</protein>
<evidence type="ECO:0000256" key="2">
    <source>
        <dbReference type="ARBA" id="ARBA00022670"/>
    </source>
</evidence>
<evidence type="ECO:0000256" key="3">
    <source>
        <dbReference type="ARBA" id="ARBA00022723"/>
    </source>
</evidence>
<feature type="domain" description="FTP" evidence="11">
    <location>
        <begin position="125"/>
        <end position="158"/>
    </location>
</feature>
<dbReference type="InterPro" id="IPR013856">
    <property type="entry name" value="Peptidase_M4_domain"/>
</dbReference>
<evidence type="ECO:0000256" key="5">
    <source>
        <dbReference type="ARBA" id="ARBA00022801"/>
    </source>
</evidence>
<organism evidence="12 13">
    <name type="scientific">Nocardioides aromaticivorans</name>
    <dbReference type="NCBI Taxonomy" id="200618"/>
    <lineage>
        <taxon>Bacteria</taxon>
        <taxon>Bacillati</taxon>
        <taxon>Actinomycetota</taxon>
        <taxon>Actinomycetes</taxon>
        <taxon>Propionibacteriales</taxon>
        <taxon>Nocardioidaceae</taxon>
        <taxon>Nocardioides</taxon>
    </lineage>
</organism>
<evidence type="ECO:0000256" key="4">
    <source>
        <dbReference type="ARBA" id="ARBA00022729"/>
    </source>
</evidence>
<evidence type="ECO:0000256" key="7">
    <source>
        <dbReference type="ARBA" id="ARBA00023049"/>
    </source>
</evidence>
<dbReference type="InterPro" id="IPR027268">
    <property type="entry name" value="Peptidase_M4/M1_CTD_sf"/>
</dbReference>
<reference evidence="12 13" key="1">
    <citation type="submission" date="2017-06" db="EMBL/GenBank/DDBJ databases">
        <title>Complete Genome Sequence of the Soil Carbazole-Degrading Bacterium Nocardioides aromaticivorans IC177.</title>
        <authorList>
            <person name="Vejarano F."/>
            <person name="Suzuki-Minakuchi C."/>
            <person name="Ohtsubo Y."/>
            <person name="Tsuda M."/>
            <person name="Okada K."/>
            <person name="Nojiri H."/>
        </authorList>
    </citation>
    <scope>NUCLEOTIDE SEQUENCE [LARGE SCALE GENOMIC DNA]</scope>
    <source>
        <strain evidence="12 13">IC177</strain>
    </source>
</reference>
<evidence type="ECO:0000313" key="12">
    <source>
        <dbReference type="EMBL" id="QSR26683.1"/>
    </source>
</evidence>
<proteinExistence type="inferred from homology"/>
<dbReference type="Gene3D" id="3.10.170.10">
    <property type="match status" value="1"/>
</dbReference>
<dbReference type="Gene3D" id="1.10.390.10">
    <property type="entry name" value="Neutral Protease Domain 2"/>
    <property type="match status" value="1"/>
</dbReference>
<evidence type="ECO:0000256" key="8">
    <source>
        <dbReference type="SAM" id="SignalP"/>
    </source>
</evidence>
<dbReference type="Proteomes" id="UP000662818">
    <property type="component" value="Chromosome"/>
</dbReference>
<dbReference type="InterPro" id="IPR001570">
    <property type="entry name" value="Peptidase_M4_C_domain"/>
</dbReference>
<dbReference type="Gene3D" id="2.60.40.2700">
    <property type="match status" value="2"/>
</dbReference>
<dbReference type="InterPro" id="IPR011096">
    <property type="entry name" value="FTP_domain"/>
</dbReference>
<feature type="signal peptide" evidence="8">
    <location>
        <begin position="1"/>
        <end position="34"/>
    </location>
</feature>
<dbReference type="PANTHER" id="PTHR33794:SF1">
    <property type="entry name" value="BACILLOLYSIN"/>
    <property type="match status" value="1"/>
</dbReference>
<dbReference type="CDD" id="cd09597">
    <property type="entry name" value="M4_TLP"/>
    <property type="match status" value="1"/>
</dbReference>
<dbReference type="Pfam" id="PF02868">
    <property type="entry name" value="Peptidase_M4_C"/>
    <property type="match status" value="1"/>
</dbReference>
<evidence type="ECO:0000256" key="6">
    <source>
        <dbReference type="ARBA" id="ARBA00022833"/>
    </source>
</evidence>
<keyword evidence="7" id="KW-0482">Metalloprotease</keyword>
<dbReference type="PANTHER" id="PTHR33794">
    <property type="entry name" value="BACILLOLYSIN"/>
    <property type="match status" value="1"/>
</dbReference>
<evidence type="ECO:0000259" key="9">
    <source>
        <dbReference type="Pfam" id="PF01447"/>
    </source>
</evidence>
<gene>
    <name evidence="12" type="ORF">CFH99_13710</name>
</gene>
<keyword evidence="4 8" id="KW-0732">Signal</keyword>
<feature type="domain" description="Peptidase M4 C-terminal" evidence="10">
    <location>
        <begin position="381"/>
        <end position="542"/>
    </location>
</feature>